<dbReference type="RefSeq" id="WP_121091203.1">
    <property type="nucleotide sequence ID" value="NZ_RBZU01000019.1"/>
</dbReference>
<reference evidence="2 3" key="1">
    <citation type="submission" date="2018-10" db="EMBL/GenBank/DDBJ databases">
        <title>Robbsia sp. DHC34, isolated from soil.</title>
        <authorList>
            <person name="Gao Z.-H."/>
            <person name="Qiu L.-H."/>
        </authorList>
    </citation>
    <scope>NUCLEOTIDE SEQUENCE [LARGE SCALE GENOMIC DNA]</scope>
    <source>
        <strain evidence="2 3">DHC34</strain>
    </source>
</reference>
<evidence type="ECO:0000313" key="3">
    <source>
        <dbReference type="Proteomes" id="UP000270342"/>
    </source>
</evidence>
<keyword evidence="3" id="KW-1185">Reference proteome</keyword>
<protein>
    <submittedName>
        <fullName evidence="2">Uncharacterized protein</fullName>
    </submittedName>
</protein>
<proteinExistence type="predicted"/>
<evidence type="ECO:0000256" key="1">
    <source>
        <dbReference type="SAM" id="MobiDB-lite"/>
    </source>
</evidence>
<name>A0A494X1R4_9BURK</name>
<gene>
    <name evidence="2" type="ORF">D7S86_26875</name>
</gene>
<dbReference type="Proteomes" id="UP000270342">
    <property type="component" value="Unassembled WGS sequence"/>
</dbReference>
<comment type="caution">
    <text evidence="2">The sequence shown here is derived from an EMBL/GenBank/DDBJ whole genome shotgun (WGS) entry which is preliminary data.</text>
</comment>
<organism evidence="2 3">
    <name type="scientific">Pararobbsia silviterrae</name>
    <dbReference type="NCBI Taxonomy" id="1792498"/>
    <lineage>
        <taxon>Bacteria</taxon>
        <taxon>Pseudomonadati</taxon>
        <taxon>Pseudomonadota</taxon>
        <taxon>Betaproteobacteria</taxon>
        <taxon>Burkholderiales</taxon>
        <taxon>Burkholderiaceae</taxon>
        <taxon>Pararobbsia</taxon>
    </lineage>
</organism>
<dbReference type="OrthoDB" id="9997112at2"/>
<accession>A0A494X1R4</accession>
<feature type="region of interest" description="Disordered" evidence="1">
    <location>
        <begin position="188"/>
        <end position="211"/>
    </location>
</feature>
<sequence length="220" mass="23628">MTVDAAIQAESDRPVLVDCASGSPNLNCILGVTRERAARIEERNFYVVTGYVMTHHALAKKAVVDMGSVRWYPNFDEFSQMMLGRKITEGPGTPPPGWTADELGVSAPVPVIVPQKAPAPPSRPILTAAPSARLLESTEAALGELAREVGCVFNEMIPHNSGWFVPGQPTAYASAYDAIRARFARLEQGREPVSTARESRPDVPAATSTVEPAIDQGALF</sequence>
<dbReference type="EMBL" id="RBZU01000019">
    <property type="protein sequence ID" value="RKP44657.1"/>
    <property type="molecule type" value="Genomic_DNA"/>
</dbReference>
<evidence type="ECO:0000313" key="2">
    <source>
        <dbReference type="EMBL" id="RKP44657.1"/>
    </source>
</evidence>
<dbReference type="AlphaFoldDB" id="A0A494X1R4"/>